<evidence type="ECO:0000256" key="2">
    <source>
        <dbReference type="ARBA" id="ARBA00022598"/>
    </source>
</evidence>
<feature type="domain" description="CobQ/CobB/MinD/ParA nucleotide binding" evidence="8">
    <location>
        <begin position="6"/>
        <end position="183"/>
    </location>
</feature>
<dbReference type="SUPFAM" id="SSF52540">
    <property type="entry name" value="P-loop containing nucleoside triphosphate hydrolases"/>
    <property type="match status" value="1"/>
</dbReference>
<dbReference type="InterPro" id="IPR029062">
    <property type="entry name" value="Class_I_gatase-like"/>
</dbReference>
<dbReference type="SUPFAM" id="SSF52317">
    <property type="entry name" value="Class I glutamine amidotransferase-like"/>
    <property type="match status" value="1"/>
</dbReference>
<evidence type="ECO:0000256" key="4">
    <source>
        <dbReference type="ARBA" id="ARBA00022840"/>
    </source>
</evidence>
<evidence type="ECO:0000256" key="1">
    <source>
        <dbReference type="ARBA" id="ARBA00001946"/>
    </source>
</evidence>
<keyword evidence="7" id="KW-0175">Coiled coil</keyword>
<proteinExistence type="predicted"/>
<feature type="domain" description="CobB/CobQ-like glutamine amidotransferase" evidence="9">
    <location>
        <begin position="251"/>
        <end position="403"/>
    </location>
</feature>
<dbReference type="EMBL" id="FNZX01000004">
    <property type="protein sequence ID" value="SEK36173.1"/>
    <property type="molecule type" value="Genomic_DNA"/>
</dbReference>
<dbReference type="Gene3D" id="3.40.50.880">
    <property type="match status" value="1"/>
</dbReference>
<keyword evidence="11" id="KW-1185">Reference proteome</keyword>
<dbReference type="Proteomes" id="UP000182321">
    <property type="component" value="Unassembled WGS sequence"/>
</dbReference>
<dbReference type="NCBIfam" id="TIGR00379">
    <property type="entry name" value="cobB"/>
    <property type="match status" value="1"/>
</dbReference>
<dbReference type="GO" id="GO:0005524">
    <property type="term" value="F:ATP binding"/>
    <property type="evidence" value="ECO:0007669"/>
    <property type="project" value="UniProtKB-KW"/>
</dbReference>
<dbReference type="AlphaFoldDB" id="A0A1H7GD48"/>
<dbReference type="NCBIfam" id="NF002204">
    <property type="entry name" value="PRK01077.1"/>
    <property type="match status" value="1"/>
</dbReference>
<keyword evidence="5" id="KW-0460">Magnesium</keyword>
<keyword evidence="4" id="KW-0067">ATP-binding</keyword>
<name>A0A1H7GD48_9FIRM</name>
<dbReference type="InterPro" id="IPR002586">
    <property type="entry name" value="CobQ/CobB/MinD/ParA_Nub-bd_dom"/>
</dbReference>
<dbReference type="PROSITE" id="PS51274">
    <property type="entry name" value="GATASE_COBBQ"/>
    <property type="match status" value="1"/>
</dbReference>
<evidence type="ECO:0000256" key="6">
    <source>
        <dbReference type="ARBA" id="ARBA00022962"/>
    </source>
</evidence>
<evidence type="ECO:0000256" key="7">
    <source>
        <dbReference type="SAM" id="Coils"/>
    </source>
</evidence>
<evidence type="ECO:0000256" key="5">
    <source>
        <dbReference type="ARBA" id="ARBA00022842"/>
    </source>
</evidence>
<keyword evidence="6" id="KW-0315">Glutamine amidotransferase</keyword>
<keyword evidence="3" id="KW-0547">Nucleotide-binding</keyword>
<dbReference type="GO" id="GO:0042242">
    <property type="term" value="F:cobyrinic acid a,c-diamide synthase activity"/>
    <property type="evidence" value="ECO:0007669"/>
    <property type="project" value="InterPro"/>
</dbReference>
<protein>
    <submittedName>
        <fullName evidence="10">Cobyrinic acid a,c-diamide synthase</fullName>
    </submittedName>
</protein>
<feature type="coiled-coil region" evidence="7">
    <location>
        <begin position="194"/>
        <end position="221"/>
    </location>
</feature>
<organism evidence="10 11">
    <name type="scientific">Pseudobutyrivibrio ruminis</name>
    <dbReference type="NCBI Taxonomy" id="46206"/>
    <lineage>
        <taxon>Bacteria</taxon>
        <taxon>Bacillati</taxon>
        <taxon>Bacillota</taxon>
        <taxon>Clostridia</taxon>
        <taxon>Lachnospirales</taxon>
        <taxon>Lachnospiraceae</taxon>
        <taxon>Pseudobutyrivibrio</taxon>
    </lineage>
</organism>
<evidence type="ECO:0000259" key="8">
    <source>
        <dbReference type="Pfam" id="PF01656"/>
    </source>
</evidence>
<comment type="cofactor">
    <cofactor evidence="1">
        <name>Mg(2+)</name>
        <dbReference type="ChEBI" id="CHEBI:18420"/>
    </cofactor>
</comment>
<dbReference type="Pfam" id="PF07685">
    <property type="entry name" value="GATase_3"/>
    <property type="match status" value="1"/>
</dbReference>
<dbReference type="InterPro" id="IPR011698">
    <property type="entry name" value="GATase_3"/>
</dbReference>
<gene>
    <name evidence="10" type="ORF">SAMN02910377_00728</name>
</gene>
<evidence type="ECO:0000259" key="9">
    <source>
        <dbReference type="Pfam" id="PF07685"/>
    </source>
</evidence>
<evidence type="ECO:0000256" key="3">
    <source>
        <dbReference type="ARBA" id="ARBA00022741"/>
    </source>
</evidence>
<dbReference type="InterPro" id="IPR004484">
    <property type="entry name" value="CbiA/CobB_synth"/>
</dbReference>
<accession>A0A1H7GD48</accession>
<dbReference type="Gene3D" id="3.40.50.300">
    <property type="entry name" value="P-loop containing nucleotide triphosphate hydrolases"/>
    <property type="match status" value="2"/>
</dbReference>
<evidence type="ECO:0000313" key="11">
    <source>
        <dbReference type="Proteomes" id="UP000182321"/>
    </source>
</evidence>
<dbReference type="Pfam" id="PF01656">
    <property type="entry name" value="CbiA"/>
    <property type="match status" value="1"/>
</dbReference>
<dbReference type="RefSeq" id="WP_074789280.1">
    <property type="nucleotide sequence ID" value="NZ_FNZX01000004.1"/>
</dbReference>
<evidence type="ECO:0000313" key="10">
    <source>
        <dbReference type="EMBL" id="SEK36173.1"/>
    </source>
</evidence>
<dbReference type="InterPro" id="IPR027417">
    <property type="entry name" value="P-loop_NTPase"/>
</dbReference>
<sequence>MTIPRIMIAAPNSGSGKTTITCGLLQALKNAGKNPCSFKCGPDYIDPMYHRQVLGISAGNLDTFFTDKHKTVSIFAEEAEGDIAVIEGVMGLFDGVGGIQEMGSSYDVAHALECPIVLVVDARGAGKSVLAQIKGFLDYDKYNLIKAVILNKTSPGFGNILKPLIEEELGITCLGVMPNDSQILVSSRHLGLVLPEEISDLKEQQKKVAELLAENISMDELLKIAGDANELVEKDSHGEIEYNVNTNPIRLAVARDEAFCFYYRENLRMLQKNGVELVEFSPLKDKSLPENISGLLLGGGYPENYLEQLSANTQMKASIKEALESGIPTLAECGGFMYLLDEIQDKEGASFQMVGALKGKAYWTGKLVRFGYVTIDDNSGMEIKGHEFHYYDTDNNGEDCVATKPTGSRSWACIHHKNGSYMGFAHLYYPSNPKFVSNFVEAMKNYGRN</sequence>
<dbReference type="CDD" id="cd03130">
    <property type="entry name" value="GATase1_CobB"/>
    <property type="match status" value="1"/>
</dbReference>
<dbReference type="PANTHER" id="PTHR43873">
    <property type="entry name" value="COBYRINATE A,C-DIAMIDE SYNTHASE"/>
    <property type="match status" value="1"/>
</dbReference>
<dbReference type="PANTHER" id="PTHR43873:SF1">
    <property type="entry name" value="COBYRINATE A,C-DIAMIDE SYNTHASE"/>
    <property type="match status" value="1"/>
</dbReference>
<keyword evidence="2" id="KW-0436">Ligase</keyword>
<reference evidence="11" key="1">
    <citation type="submission" date="2016-10" db="EMBL/GenBank/DDBJ databases">
        <authorList>
            <person name="Varghese N."/>
            <person name="Submissions S."/>
        </authorList>
    </citation>
    <scope>NUCLEOTIDE SEQUENCE [LARGE SCALE GENOMIC DNA]</scope>
    <source>
        <strain evidence="11">ACV-9</strain>
    </source>
</reference>